<dbReference type="Proteomes" id="UP001143856">
    <property type="component" value="Unassembled WGS sequence"/>
</dbReference>
<sequence>MSHEFHNMKATSNGKNEIARGFLPSEMSRPMASSRAGFMESAGCGVQLVMTAELALEMGLPIYGIVAYTHLGGDGISRSVPAPGQGILTAAREAERTADSPLLNLSYRRAKLQNELAEIDRWRISQLETAFSGSGGAPAARIIEAVADCRKRDAQWMWNSNIRELDPLLSPMRSTLATWGLTIDDIRVASFHGTSTKANDKNESQVVNQQMTHLGRSRGNPLLVICQKYLTGHPKGAAGAWMLNGCLQVLNTGIVPGNRNLDDVEVALEAFEHLVYPSEAMQVQMKDIKACMLTSFGFGQKGGLVIIISPRLLFTAITLEQYDDYRRRVITRQTRIDRAFQLAMMQNTVFKAKNKGPWPDSNKSNLLDPQARLFDGIVDTSSNKSNLSANIDINTASTHGRDTAKRQRSRNEDNPPAACDQCRSRKVRCDRQQPECSNCRKAAVFCSWSNTFRRVNHTKQLRDDFSSVMDRLDEVHQTLNQLTSLTHDIVARPLCSGGSPGVCGTRCATACSSNSSTNMNVTTATTAALTALRQGLHKRSQSIIPSVNDTLFDLPESEDYPSEDGHFLQDRIIPDHQRRKFDSPASLALIQGVAGQISSMITHHNDKDGSHEFRDIGVRVALQHLRSSFPFESACPDPKVLDDNRPVSTPPRLMVDLFIESFLCSFNASLPIFDEAELRHAVDSHYAAEHPVENSPWALIFTNIVVLGLGLEAQAASVSKTHPKSMHHELMSSFLRNCDRAIANLDSFTIPSVINIQALLTLALVGKEFYGNSVFEKACQNACHLARIVGLHQSQSSRKNAQGQERSNQDRLFRVLYTMDKYRTFLTGRPCDLYLFDSELPLNNKAQEEPSSKRLNSAFDHMMRIWEEIYLGLYSARASLASISTRGQRASNMSNLVTCWAQQYGGVLESSDSSSGLELAPRRLELKYCYHITQVLILRCDPGSDTQRQVIDHARACLRVIASVIAMPVTTLTLAYLTRMLQNYPIASFTELLRFHLQSLGGAAYSEEIESDDIELFRYISGSIKAMQHPDSPQTYLSRLGVGINWLLQVLETVGETARGSLNVPDNQAQPIPMSYVDSSDSCLPSHPAPGSVMPIGDDSGGLFRPTRGFSLASSISSSSEREQKNILGEAELTSFGVSTPLTDPMSTTVGQESSSNSSLYLDGPPFGGAIVGDRSWGMNMDLWKDVFPT</sequence>
<dbReference type="EMBL" id="JAPDGR010000127">
    <property type="protein sequence ID" value="KAJ2995624.1"/>
    <property type="molecule type" value="Genomic_DNA"/>
</dbReference>
<accession>A0ACC1PNX6</accession>
<protein>
    <submittedName>
        <fullName evidence="1">Uncharacterized protein</fullName>
    </submittedName>
</protein>
<gene>
    <name evidence="1" type="ORF">NUW58_g1221</name>
</gene>
<reference evidence="1" key="1">
    <citation type="submission" date="2022-10" db="EMBL/GenBank/DDBJ databases">
        <title>Genome Sequence of Xylaria curta.</title>
        <authorList>
            <person name="Buettner E."/>
        </authorList>
    </citation>
    <scope>NUCLEOTIDE SEQUENCE</scope>
    <source>
        <strain evidence="1">Babe10</strain>
    </source>
</reference>
<keyword evidence="2" id="KW-1185">Reference proteome</keyword>
<evidence type="ECO:0000313" key="1">
    <source>
        <dbReference type="EMBL" id="KAJ2995624.1"/>
    </source>
</evidence>
<evidence type="ECO:0000313" key="2">
    <source>
        <dbReference type="Proteomes" id="UP001143856"/>
    </source>
</evidence>
<comment type="caution">
    <text evidence="1">The sequence shown here is derived from an EMBL/GenBank/DDBJ whole genome shotgun (WGS) entry which is preliminary data.</text>
</comment>
<name>A0ACC1PNX6_9PEZI</name>
<proteinExistence type="predicted"/>
<organism evidence="1 2">
    <name type="scientific">Xylaria curta</name>
    <dbReference type="NCBI Taxonomy" id="42375"/>
    <lineage>
        <taxon>Eukaryota</taxon>
        <taxon>Fungi</taxon>
        <taxon>Dikarya</taxon>
        <taxon>Ascomycota</taxon>
        <taxon>Pezizomycotina</taxon>
        <taxon>Sordariomycetes</taxon>
        <taxon>Xylariomycetidae</taxon>
        <taxon>Xylariales</taxon>
        <taxon>Xylariaceae</taxon>
        <taxon>Xylaria</taxon>
    </lineage>
</organism>